<dbReference type="SMART" id="SM00487">
    <property type="entry name" value="DEXDc"/>
    <property type="match status" value="1"/>
</dbReference>
<accession>A0A4V3GM03</accession>
<dbReference type="PROSITE" id="PS51192">
    <property type="entry name" value="HELICASE_ATP_BIND_1"/>
    <property type="match status" value="1"/>
</dbReference>
<dbReference type="InterPro" id="IPR001650">
    <property type="entry name" value="Helicase_C-like"/>
</dbReference>
<keyword evidence="9" id="KW-1185">Reference proteome</keyword>
<dbReference type="GO" id="GO:0003676">
    <property type="term" value="F:nucleic acid binding"/>
    <property type="evidence" value="ECO:0007669"/>
    <property type="project" value="InterPro"/>
</dbReference>
<comment type="similarity">
    <text evidence="5">Belongs to the DEAD box helicase family.</text>
</comment>
<feature type="domain" description="Helicase C-terminal" evidence="7">
    <location>
        <begin position="240"/>
        <end position="390"/>
    </location>
</feature>
<dbReference type="CDD" id="cd12252">
    <property type="entry name" value="RRM_DbpA"/>
    <property type="match status" value="1"/>
</dbReference>
<feature type="domain" description="Helicase ATP-binding" evidence="6">
    <location>
        <begin position="48"/>
        <end position="216"/>
    </location>
</feature>
<dbReference type="GO" id="GO:0005524">
    <property type="term" value="F:ATP binding"/>
    <property type="evidence" value="ECO:0007669"/>
    <property type="project" value="UniProtKB-KW"/>
</dbReference>
<dbReference type="AlphaFoldDB" id="A0A4V3GM03"/>
<dbReference type="Pfam" id="PF00270">
    <property type="entry name" value="DEAD"/>
    <property type="match status" value="1"/>
</dbReference>
<dbReference type="InterPro" id="IPR027417">
    <property type="entry name" value="P-loop_NTPase"/>
</dbReference>
<keyword evidence="4" id="KW-0067">ATP-binding</keyword>
<dbReference type="InterPro" id="IPR005580">
    <property type="entry name" value="DbpA/CsdA_RNA-bd_dom"/>
</dbReference>
<reference evidence="8 9" key="1">
    <citation type="submission" date="2019-03" db="EMBL/GenBank/DDBJ databases">
        <title>Genomic Encyclopedia of Type Strains, Phase IV (KMG-IV): sequencing the most valuable type-strain genomes for metagenomic binning, comparative biology and taxonomic classification.</title>
        <authorList>
            <person name="Goeker M."/>
        </authorList>
    </citation>
    <scope>NUCLEOTIDE SEQUENCE [LARGE SCALE GENOMIC DNA]</scope>
    <source>
        <strain evidence="8 9">DSM 100059</strain>
    </source>
</reference>
<dbReference type="Gene3D" id="3.40.50.300">
    <property type="entry name" value="P-loop containing nucleotide triphosphate hydrolases"/>
    <property type="match status" value="2"/>
</dbReference>
<organism evidence="8 9">
    <name type="scientific">Dinghuibacter silviterrae</name>
    <dbReference type="NCBI Taxonomy" id="1539049"/>
    <lineage>
        <taxon>Bacteria</taxon>
        <taxon>Pseudomonadati</taxon>
        <taxon>Bacteroidota</taxon>
        <taxon>Chitinophagia</taxon>
        <taxon>Chitinophagales</taxon>
        <taxon>Chitinophagaceae</taxon>
        <taxon>Dinghuibacter</taxon>
    </lineage>
</organism>
<proteinExistence type="inferred from homology"/>
<keyword evidence="1" id="KW-0547">Nucleotide-binding</keyword>
<name>A0A4V3GM03_9BACT</name>
<dbReference type="Pfam" id="PF00271">
    <property type="entry name" value="Helicase_C"/>
    <property type="match status" value="1"/>
</dbReference>
<dbReference type="GO" id="GO:0005829">
    <property type="term" value="C:cytosol"/>
    <property type="evidence" value="ECO:0007669"/>
    <property type="project" value="TreeGrafter"/>
</dbReference>
<dbReference type="Proteomes" id="UP000294498">
    <property type="component" value="Unassembled WGS sequence"/>
</dbReference>
<keyword evidence="2" id="KW-0378">Hydrolase</keyword>
<dbReference type="PANTHER" id="PTHR47959">
    <property type="entry name" value="ATP-DEPENDENT RNA HELICASE RHLE-RELATED"/>
    <property type="match status" value="1"/>
</dbReference>
<dbReference type="GO" id="GO:0003724">
    <property type="term" value="F:RNA helicase activity"/>
    <property type="evidence" value="ECO:0007669"/>
    <property type="project" value="TreeGrafter"/>
</dbReference>
<dbReference type="CDD" id="cd00268">
    <property type="entry name" value="DEADc"/>
    <property type="match status" value="1"/>
</dbReference>
<evidence type="ECO:0000313" key="9">
    <source>
        <dbReference type="Proteomes" id="UP000294498"/>
    </source>
</evidence>
<evidence type="ECO:0000256" key="3">
    <source>
        <dbReference type="ARBA" id="ARBA00022806"/>
    </source>
</evidence>
<evidence type="ECO:0000256" key="4">
    <source>
        <dbReference type="ARBA" id="ARBA00022840"/>
    </source>
</evidence>
<dbReference type="InterPro" id="IPR012677">
    <property type="entry name" value="Nucleotide-bd_a/b_plait_sf"/>
</dbReference>
<dbReference type="EMBL" id="SODV01000001">
    <property type="protein sequence ID" value="TDX01523.1"/>
    <property type="molecule type" value="Genomic_DNA"/>
</dbReference>
<dbReference type="Gene3D" id="3.30.70.330">
    <property type="match status" value="1"/>
</dbReference>
<dbReference type="Pfam" id="PF03880">
    <property type="entry name" value="DbpA"/>
    <property type="match status" value="1"/>
</dbReference>
<evidence type="ECO:0000313" key="8">
    <source>
        <dbReference type="EMBL" id="TDX01523.1"/>
    </source>
</evidence>
<comment type="caution">
    <text evidence="8">The sequence shown here is derived from an EMBL/GenBank/DDBJ whole genome shotgun (WGS) entry which is preliminary data.</text>
</comment>
<dbReference type="SMART" id="SM00490">
    <property type="entry name" value="HELICc"/>
    <property type="match status" value="1"/>
</dbReference>
<dbReference type="SUPFAM" id="SSF52540">
    <property type="entry name" value="P-loop containing nucleoside triphosphate hydrolases"/>
    <property type="match status" value="1"/>
</dbReference>
<evidence type="ECO:0000256" key="5">
    <source>
        <dbReference type="ARBA" id="ARBA00038437"/>
    </source>
</evidence>
<dbReference type="InterPro" id="IPR050079">
    <property type="entry name" value="DEAD_box_RNA_helicase"/>
</dbReference>
<dbReference type="GO" id="GO:0016787">
    <property type="term" value="F:hydrolase activity"/>
    <property type="evidence" value="ECO:0007669"/>
    <property type="project" value="UniProtKB-KW"/>
</dbReference>
<dbReference type="InterPro" id="IPR014001">
    <property type="entry name" value="Helicase_ATP-bd"/>
</dbReference>
<dbReference type="InterPro" id="IPR011545">
    <property type="entry name" value="DEAD/DEAH_box_helicase_dom"/>
</dbReference>
<dbReference type="PANTHER" id="PTHR47959:SF1">
    <property type="entry name" value="ATP-DEPENDENT RNA HELICASE DBPA"/>
    <property type="match status" value="1"/>
</dbReference>
<evidence type="ECO:0000256" key="1">
    <source>
        <dbReference type="ARBA" id="ARBA00022741"/>
    </source>
</evidence>
<dbReference type="CDD" id="cd18787">
    <property type="entry name" value="SF2_C_DEAD"/>
    <property type="match status" value="1"/>
</dbReference>
<sequence>MLFNQRTISLNTRLRSYFCRMLLPPERIDKMLSHLRINELNELQTLALDASTQDGDLVLLSDTGSGKTVAFLLPVLSFMDEKTAGTQALVIVPSRELAIQIEQVFKTMGTGFKVTCCYGGHLRETEENNLKEAPAFIVGTPGRLADHIRRGNIHTGKIKTLVLDEFDKSLELGFQEEMSFIIGSLPSLNKRILTSATTATDIPDFVGLRSARTLDFLSGEKSERLALQQVFSPDNDKIDTLFRLVCRLGNRSTVVFCNHRESVERVSTLLREKGVANVFYHGALEQPERDSALAKFRNGSSPILVTTDLAARGLDVPNIRYIIHYHLPTTEDVYTHRNGRTARVDASGTAIFLLSPEESLPSYIPGQPETIELPAEFTLPGKPQWTTLYISAGKKDKVNKVDIVGFFTNKGQLKKEDIGLIEVKDFFSYVAIRKTNVPHTLQLIKNEKLKNKKVKIEVAK</sequence>
<dbReference type="InterPro" id="IPR044742">
    <property type="entry name" value="DEAD/DEAH_RhlB"/>
</dbReference>
<evidence type="ECO:0000259" key="7">
    <source>
        <dbReference type="PROSITE" id="PS51194"/>
    </source>
</evidence>
<evidence type="ECO:0000256" key="2">
    <source>
        <dbReference type="ARBA" id="ARBA00022801"/>
    </source>
</evidence>
<protein>
    <submittedName>
        <fullName evidence="8">Superfamily II DNA/RNA helicase</fullName>
    </submittedName>
</protein>
<dbReference type="PROSITE" id="PS51194">
    <property type="entry name" value="HELICASE_CTER"/>
    <property type="match status" value="1"/>
</dbReference>
<evidence type="ECO:0000259" key="6">
    <source>
        <dbReference type="PROSITE" id="PS51192"/>
    </source>
</evidence>
<keyword evidence="3 8" id="KW-0347">Helicase</keyword>
<gene>
    <name evidence="8" type="ORF">EDB95_2563</name>
</gene>